<comment type="function">
    <text evidence="2">Catalyzes the conversion of dihydroorotate to orotate with quinone as electron acceptor.</text>
</comment>
<dbReference type="InterPro" id="IPR005720">
    <property type="entry name" value="Dihydroorotate_DH_cat"/>
</dbReference>
<dbReference type="HAMAP" id="MF_00225">
    <property type="entry name" value="DHO_dh_type2"/>
    <property type="match status" value="1"/>
</dbReference>
<evidence type="ECO:0000259" key="16">
    <source>
        <dbReference type="Pfam" id="PF01180"/>
    </source>
</evidence>
<feature type="domain" description="Dihydroorotate dehydrogenase catalytic" evidence="16">
    <location>
        <begin position="48"/>
        <end position="334"/>
    </location>
</feature>
<comment type="similarity">
    <text evidence="5">Belongs to the dihydroorotate dehydrogenase family. Type 2 subfamily.</text>
</comment>
<comment type="cofactor">
    <cofactor evidence="1">
        <name>FMN</name>
        <dbReference type="ChEBI" id="CHEBI:58210"/>
    </cofactor>
</comment>
<evidence type="ECO:0000256" key="10">
    <source>
        <dbReference type="ARBA" id="ARBA00022975"/>
    </source>
</evidence>
<keyword evidence="15" id="KW-0175">Coiled coil</keyword>
<evidence type="ECO:0000256" key="4">
    <source>
        <dbReference type="ARBA" id="ARBA00005161"/>
    </source>
</evidence>
<comment type="catalytic activity">
    <reaction evidence="13">
        <text>(S)-dihydroorotate + a quinone = orotate + a quinol</text>
        <dbReference type="Rhea" id="RHEA:30187"/>
        <dbReference type="ChEBI" id="CHEBI:24646"/>
        <dbReference type="ChEBI" id="CHEBI:30839"/>
        <dbReference type="ChEBI" id="CHEBI:30864"/>
        <dbReference type="ChEBI" id="CHEBI:132124"/>
        <dbReference type="EC" id="1.3.5.2"/>
    </reaction>
</comment>
<feature type="coiled-coil region" evidence="15">
    <location>
        <begin position="183"/>
        <end position="210"/>
    </location>
</feature>
<dbReference type="InterPro" id="IPR012135">
    <property type="entry name" value="Dihydroorotate_DH_1_2"/>
</dbReference>
<dbReference type="PIRSF" id="PIRSF000164">
    <property type="entry name" value="DHO_oxidase"/>
    <property type="match status" value="1"/>
</dbReference>
<evidence type="ECO:0000256" key="11">
    <source>
        <dbReference type="ARBA" id="ARBA00023002"/>
    </source>
</evidence>
<evidence type="ECO:0000256" key="13">
    <source>
        <dbReference type="ARBA" id="ARBA00048639"/>
    </source>
</evidence>
<organism evidence="17 18">
    <name type="scientific">Candidatus Marithioploca araucensis</name>
    <dbReference type="NCBI Taxonomy" id="70273"/>
    <lineage>
        <taxon>Bacteria</taxon>
        <taxon>Pseudomonadati</taxon>
        <taxon>Pseudomonadota</taxon>
        <taxon>Gammaproteobacteria</taxon>
        <taxon>Thiotrichales</taxon>
        <taxon>Thiotrichaceae</taxon>
        <taxon>Candidatus Marithioploca</taxon>
    </lineage>
</organism>
<dbReference type="PROSITE" id="PS00911">
    <property type="entry name" value="DHODEHASE_1"/>
    <property type="match status" value="1"/>
</dbReference>
<sequence length="336" mass="36673">MMYALLRSLLFTLPPEIAHHFILKSLKIFHFLKLTQLLFGKTPHAPCTVMGLNFPNQVGLAAGLDKNAEYIDCLAALGFGFIEVGTVTPRPQSGNPLPRLFRLPAAQALINRMGFNNQGVDKLLDNIQKARFSGILGINIGKNFDTPLERAVEDYLIGLHKVYAYADYVVINISSPNTPGLRQLQAGEELDHLLDALKQAQQQLADQHNKYVPLVIKIAPDLTQKELTIIAKKLLAYHIDGVIATNTTISRKTVENLPHANEKGGLSGAPLSMRATEVIQQLNATLQGKIPIIAAGGVMTASDAQKKRLAGASLVQIYTGLIYQGPTLVKKIIEAF</sequence>
<dbReference type="InterPro" id="IPR013785">
    <property type="entry name" value="Aldolase_TIM"/>
</dbReference>
<dbReference type="EMBL" id="JAUCGM010000574">
    <property type="protein sequence ID" value="MDM8563321.1"/>
    <property type="molecule type" value="Genomic_DNA"/>
</dbReference>
<evidence type="ECO:0000256" key="2">
    <source>
        <dbReference type="ARBA" id="ARBA00003125"/>
    </source>
</evidence>
<evidence type="ECO:0000256" key="9">
    <source>
        <dbReference type="ARBA" id="ARBA00022643"/>
    </source>
</evidence>
<evidence type="ECO:0000256" key="3">
    <source>
        <dbReference type="ARBA" id="ARBA00004370"/>
    </source>
</evidence>
<dbReference type="Pfam" id="PF01180">
    <property type="entry name" value="DHO_dh"/>
    <property type="match status" value="1"/>
</dbReference>
<dbReference type="GO" id="GO:0106430">
    <property type="term" value="F:dihydroorotate dehydrogenase (quinone) activity"/>
    <property type="evidence" value="ECO:0007669"/>
    <property type="project" value="UniProtKB-EC"/>
</dbReference>
<dbReference type="PANTHER" id="PTHR48109">
    <property type="entry name" value="DIHYDROOROTATE DEHYDROGENASE (QUINONE), MITOCHONDRIAL-RELATED"/>
    <property type="match status" value="1"/>
</dbReference>
<comment type="subcellular location">
    <subcellularLocation>
        <location evidence="3">Membrane</location>
    </subcellularLocation>
</comment>
<comment type="pathway">
    <text evidence="4">Pyrimidine metabolism; UMP biosynthesis via de novo pathway; orotate from (S)-dihydroorotate (quinone route): step 1/1.</text>
</comment>
<dbReference type="EC" id="1.3.5.2" evidence="6 14"/>
<dbReference type="InterPro" id="IPR001295">
    <property type="entry name" value="Dihydroorotate_DH_CS"/>
</dbReference>
<evidence type="ECO:0000256" key="15">
    <source>
        <dbReference type="SAM" id="Coils"/>
    </source>
</evidence>
<name>A0ABT7VUS5_9GAMM</name>
<keyword evidence="18" id="KW-1185">Reference proteome</keyword>
<dbReference type="NCBIfam" id="TIGR01036">
    <property type="entry name" value="pyrD_sub2"/>
    <property type="match status" value="1"/>
</dbReference>
<dbReference type="NCBIfam" id="NF003644">
    <property type="entry name" value="PRK05286.1-1"/>
    <property type="match status" value="1"/>
</dbReference>
<evidence type="ECO:0000256" key="7">
    <source>
        <dbReference type="ARBA" id="ARBA00018366"/>
    </source>
</evidence>
<keyword evidence="11 17" id="KW-0560">Oxidoreductase</keyword>
<evidence type="ECO:0000313" key="17">
    <source>
        <dbReference type="EMBL" id="MDM8563321.1"/>
    </source>
</evidence>
<evidence type="ECO:0000313" key="18">
    <source>
        <dbReference type="Proteomes" id="UP001171945"/>
    </source>
</evidence>
<feature type="non-terminal residue" evidence="17">
    <location>
        <position position="336"/>
    </location>
</feature>
<dbReference type="PANTHER" id="PTHR48109:SF4">
    <property type="entry name" value="DIHYDROOROTATE DEHYDROGENASE (QUINONE), MITOCHONDRIAL"/>
    <property type="match status" value="1"/>
</dbReference>
<dbReference type="NCBIfam" id="NF003646">
    <property type="entry name" value="PRK05286.1-4"/>
    <property type="match status" value="1"/>
</dbReference>
<reference evidence="17" key="1">
    <citation type="submission" date="2023-06" db="EMBL/GenBank/DDBJ databases">
        <title>Uncultivated large filamentous bacteria from sulfidic sediments reveal new species and different genomic features in energy metabolism and defense.</title>
        <authorList>
            <person name="Fonseca A."/>
        </authorList>
    </citation>
    <scope>NUCLEOTIDE SEQUENCE</scope>
    <source>
        <strain evidence="17">HSG4</strain>
    </source>
</reference>
<dbReference type="SUPFAM" id="SSF51395">
    <property type="entry name" value="FMN-linked oxidoreductases"/>
    <property type="match status" value="1"/>
</dbReference>
<dbReference type="NCBIfam" id="NF003645">
    <property type="entry name" value="PRK05286.1-2"/>
    <property type="match status" value="1"/>
</dbReference>
<dbReference type="Gene3D" id="3.20.20.70">
    <property type="entry name" value="Aldolase class I"/>
    <property type="match status" value="1"/>
</dbReference>
<dbReference type="CDD" id="cd04738">
    <property type="entry name" value="DHOD_2_like"/>
    <property type="match status" value="1"/>
</dbReference>
<keyword evidence="12" id="KW-0472">Membrane</keyword>
<evidence type="ECO:0000256" key="1">
    <source>
        <dbReference type="ARBA" id="ARBA00001917"/>
    </source>
</evidence>
<dbReference type="InterPro" id="IPR050074">
    <property type="entry name" value="DHO_dehydrogenase"/>
</dbReference>
<dbReference type="Proteomes" id="UP001171945">
    <property type="component" value="Unassembled WGS sequence"/>
</dbReference>
<evidence type="ECO:0000256" key="12">
    <source>
        <dbReference type="ARBA" id="ARBA00023136"/>
    </source>
</evidence>
<accession>A0ABT7VUS5</accession>
<evidence type="ECO:0000256" key="8">
    <source>
        <dbReference type="ARBA" id="ARBA00022630"/>
    </source>
</evidence>
<evidence type="ECO:0000256" key="14">
    <source>
        <dbReference type="NCBIfam" id="TIGR01036"/>
    </source>
</evidence>
<proteinExistence type="inferred from homology"/>
<dbReference type="InterPro" id="IPR005719">
    <property type="entry name" value="Dihydroorotate_DH_2"/>
</dbReference>
<gene>
    <name evidence="17" type="ORF">QUF54_08205</name>
</gene>
<evidence type="ECO:0000256" key="5">
    <source>
        <dbReference type="ARBA" id="ARBA00005359"/>
    </source>
</evidence>
<comment type="caution">
    <text evidence="17">The sequence shown here is derived from an EMBL/GenBank/DDBJ whole genome shotgun (WGS) entry which is preliminary data.</text>
</comment>
<keyword evidence="10" id="KW-0665">Pyrimidine biosynthesis</keyword>
<protein>
    <recommendedName>
        <fullName evidence="7 14">Dihydroorotate dehydrogenase (quinone)</fullName>
        <ecNumber evidence="6 14">1.3.5.2</ecNumber>
    </recommendedName>
</protein>
<evidence type="ECO:0000256" key="6">
    <source>
        <dbReference type="ARBA" id="ARBA00012791"/>
    </source>
</evidence>
<dbReference type="NCBIfam" id="NF003652">
    <property type="entry name" value="PRK05286.2-5"/>
    <property type="match status" value="1"/>
</dbReference>
<keyword evidence="8" id="KW-0285">Flavoprotein</keyword>
<keyword evidence="9" id="KW-0288">FMN</keyword>